<evidence type="ECO:0000313" key="3">
    <source>
        <dbReference type="Proteomes" id="UP000319383"/>
    </source>
</evidence>
<evidence type="ECO:0000256" key="1">
    <source>
        <dbReference type="SAM" id="MobiDB-lite"/>
    </source>
</evidence>
<proteinExistence type="predicted"/>
<organism evidence="2 3">
    <name type="scientific">Symmachiella dynata</name>
    <dbReference type="NCBI Taxonomy" id="2527995"/>
    <lineage>
        <taxon>Bacteria</taxon>
        <taxon>Pseudomonadati</taxon>
        <taxon>Planctomycetota</taxon>
        <taxon>Planctomycetia</taxon>
        <taxon>Planctomycetales</taxon>
        <taxon>Planctomycetaceae</taxon>
        <taxon>Symmachiella</taxon>
    </lineage>
</organism>
<dbReference type="AlphaFoldDB" id="A0A517ZVD1"/>
<dbReference type="EMBL" id="CP036276">
    <property type="protein sequence ID" value="QDU46429.1"/>
    <property type="molecule type" value="Genomic_DNA"/>
</dbReference>
<evidence type="ECO:0000313" key="2">
    <source>
        <dbReference type="EMBL" id="QDU46429.1"/>
    </source>
</evidence>
<dbReference type="KEGG" id="sdyn:Mal52_49490"/>
<feature type="region of interest" description="Disordered" evidence="1">
    <location>
        <begin position="1"/>
        <end position="27"/>
    </location>
</feature>
<dbReference type="Proteomes" id="UP000319383">
    <property type="component" value="Chromosome"/>
</dbReference>
<keyword evidence="3" id="KW-1185">Reference proteome</keyword>
<sequence length="60" mass="6831">MLFIMTDAGRARPPKDLRATDESNTPPAYVARGRQRIRKAAWQKLSFYHAAQVRIICKAS</sequence>
<accession>A0A517ZVD1</accession>
<gene>
    <name evidence="2" type="ORF">Mal52_49490</name>
</gene>
<name>A0A517ZVD1_9PLAN</name>
<reference evidence="2 3" key="1">
    <citation type="submission" date="2019-02" db="EMBL/GenBank/DDBJ databases">
        <title>Deep-cultivation of Planctomycetes and their phenomic and genomic characterization uncovers novel biology.</title>
        <authorList>
            <person name="Wiegand S."/>
            <person name="Jogler M."/>
            <person name="Boedeker C."/>
            <person name="Pinto D."/>
            <person name="Vollmers J."/>
            <person name="Rivas-Marin E."/>
            <person name="Kohn T."/>
            <person name="Peeters S.H."/>
            <person name="Heuer A."/>
            <person name="Rast P."/>
            <person name="Oberbeckmann S."/>
            <person name="Bunk B."/>
            <person name="Jeske O."/>
            <person name="Meyerdierks A."/>
            <person name="Storesund J.E."/>
            <person name="Kallscheuer N."/>
            <person name="Luecker S."/>
            <person name="Lage O.M."/>
            <person name="Pohl T."/>
            <person name="Merkel B.J."/>
            <person name="Hornburger P."/>
            <person name="Mueller R.-W."/>
            <person name="Bruemmer F."/>
            <person name="Labrenz M."/>
            <person name="Spormann A.M."/>
            <person name="Op den Camp H."/>
            <person name="Overmann J."/>
            <person name="Amann R."/>
            <person name="Jetten M.S.M."/>
            <person name="Mascher T."/>
            <person name="Medema M.H."/>
            <person name="Devos D.P."/>
            <person name="Kaster A.-K."/>
            <person name="Ovreas L."/>
            <person name="Rohde M."/>
            <person name="Galperin M.Y."/>
            <person name="Jogler C."/>
        </authorList>
    </citation>
    <scope>NUCLEOTIDE SEQUENCE [LARGE SCALE GENOMIC DNA]</scope>
    <source>
        <strain evidence="2 3">Mal52</strain>
    </source>
</reference>
<feature type="compositionally biased region" description="Basic and acidic residues" evidence="1">
    <location>
        <begin position="9"/>
        <end position="21"/>
    </location>
</feature>
<protein>
    <submittedName>
        <fullName evidence="2">Uncharacterized protein</fullName>
    </submittedName>
</protein>